<dbReference type="InterPro" id="IPR045091">
    <property type="entry name" value="Mad2-like"/>
</dbReference>
<dbReference type="EMBL" id="QXFX01000043">
    <property type="protein sequence ID" value="KAE9136477.1"/>
    <property type="molecule type" value="Genomic_DNA"/>
</dbReference>
<sequence length="229" mass="25952">METERPNASETLTDLVLEFLEAAVHEFLFAWHVYPRESFEQRVLYDVPIHMSRHPLLCEYIHSMLTGCRTWLLRAELEKLCVILLSKDGRTMETLVIELGWSAAFMEAAGSDEDQPLPLVQLEETFRAGMVALVATPASRNGGQPERSKPHTFRILAQTVEDASNQVTAINESNAANSWVSADPFWCEDQKKQKEVFPVKTIQSDVSPIRLNVYMEKQQAASVTEVSER</sequence>
<reference evidence="11 12" key="1">
    <citation type="submission" date="2018-08" db="EMBL/GenBank/DDBJ databases">
        <title>Genomic investigation of the strawberry pathogen Phytophthora fragariae indicates pathogenicity is determined by transcriptional variation in three key races.</title>
        <authorList>
            <person name="Adams T.M."/>
            <person name="Armitage A.D."/>
            <person name="Sobczyk M.K."/>
            <person name="Bates H.J."/>
            <person name="Dunwell J.M."/>
            <person name="Nellist C.F."/>
            <person name="Harrison R.J."/>
        </authorList>
    </citation>
    <scope>NUCLEOTIDE SEQUENCE [LARGE SCALE GENOMIC DNA]</scope>
    <source>
        <strain evidence="10 13">A4</strain>
        <strain evidence="9 14">BC-1</strain>
        <strain evidence="8 18">BC-23</strain>
        <strain evidence="7 12">NOV-27</strain>
        <strain evidence="6 15">NOV-5</strain>
        <strain evidence="5 16">NOV-71</strain>
        <strain evidence="2 11">NOV-9</strain>
        <strain evidence="4 19">ONT-3</strain>
        <strain evidence="3 17">SCRP245</strain>
    </source>
</reference>
<dbReference type="PANTHER" id="PTHR11842:SF10">
    <property type="entry name" value="MITOTIC SPINDLE ASSEMBLY CHECKPOINT PROTEIN MAD2B"/>
    <property type="match status" value="1"/>
</dbReference>
<evidence type="ECO:0000313" key="4">
    <source>
        <dbReference type="EMBL" id="KAE9136477.1"/>
    </source>
</evidence>
<dbReference type="Proteomes" id="UP000437068">
    <property type="component" value="Unassembled WGS sequence"/>
</dbReference>
<dbReference type="Proteomes" id="UP000460718">
    <property type="component" value="Unassembled WGS sequence"/>
</dbReference>
<proteinExistence type="predicted"/>
<dbReference type="GO" id="GO:0016035">
    <property type="term" value="C:zeta DNA polymerase complex"/>
    <property type="evidence" value="ECO:0007669"/>
    <property type="project" value="TreeGrafter"/>
</dbReference>
<organism evidence="2 11">
    <name type="scientific">Phytophthora fragariae</name>
    <dbReference type="NCBI Taxonomy" id="53985"/>
    <lineage>
        <taxon>Eukaryota</taxon>
        <taxon>Sar</taxon>
        <taxon>Stramenopiles</taxon>
        <taxon>Oomycota</taxon>
        <taxon>Peronosporomycetes</taxon>
        <taxon>Peronosporales</taxon>
        <taxon>Peronosporaceae</taxon>
        <taxon>Phytophthora</taxon>
    </lineage>
</organism>
<dbReference type="EMBL" id="QXFW01000127">
    <property type="protein sequence ID" value="KAE9023951.1"/>
    <property type="molecule type" value="Genomic_DNA"/>
</dbReference>
<evidence type="ECO:0000313" key="17">
    <source>
        <dbReference type="Proteomes" id="UP000460718"/>
    </source>
</evidence>
<dbReference type="EMBL" id="QXGA01000039">
    <property type="protein sequence ID" value="KAE9154416.1"/>
    <property type="molecule type" value="Genomic_DNA"/>
</dbReference>
<dbReference type="Proteomes" id="UP000440367">
    <property type="component" value="Unassembled WGS sequence"/>
</dbReference>
<dbReference type="InterPro" id="IPR003511">
    <property type="entry name" value="HORMA_dom"/>
</dbReference>
<dbReference type="EMBL" id="QXGD01000051">
    <property type="protein sequence ID" value="KAE9256094.1"/>
    <property type="molecule type" value="Genomic_DNA"/>
</dbReference>
<dbReference type="Proteomes" id="UP000488956">
    <property type="component" value="Unassembled WGS sequence"/>
</dbReference>
<name>A0A6A3FRP1_9STRA</name>
<dbReference type="EMBL" id="QXFZ01000044">
    <property type="protein sequence ID" value="KAE9137506.1"/>
    <property type="molecule type" value="Genomic_DNA"/>
</dbReference>
<comment type="caution">
    <text evidence="2">The sequence shown here is derived from an EMBL/GenBank/DDBJ whole genome shotgun (WGS) entry which is preliminary data.</text>
</comment>
<evidence type="ECO:0000259" key="1">
    <source>
        <dbReference type="PROSITE" id="PS50815"/>
    </source>
</evidence>
<evidence type="ECO:0000313" key="8">
    <source>
        <dbReference type="EMBL" id="KAE9252991.1"/>
    </source>
</evidence>
<dbReference type="EMBL" id="QXGF01000053">
    <property type="protein sequence ID" value="KAE8948319.1"/>
    <property type="molecule type" value="Genomic_DNA"/>
</dbReference>
<dbReference type="EMBL" id="QXGB01000051">
    <property type="protein sequence ID" value="KAE9234173.1"/>
    <property type="molecule type" value="Genomic_DNA"/>
</dbReference>
<evidence type="ECO:0000313" key="18">
    <source>
        <dbReference type="Proteomes" id="UP000476176"/>
    </source>
</evidence>
<dbReference type="OrthoDB" id="21254at2759"/>
<dbReference type="Proteomes" id="UP000429523">
    <property type="component" value="Unassembled WGS sequence"/>
</dbReference>
<dbReference type="PANTHER" id="PTHR11842">
    <property type="entry name" value="MITOTIC SPINDLE ASSEMBLY CHECKPOINT PROTEIN MAD2"/>
    <property type="match status" value="1"/>
</dbReference>
<dbReference type="Proteomes" id="UP000433483">
    <property type="component" value="Unassembled WGS sequence"/>
</dbReference>
<evidence type="ECO:0000313" key="14">
    <source>
        <dbReference type="Proteomes" id="UP000440367"/>
    </source>
</evidence>
<evidence type="ECO:0000313" key="12">
    <source>
        <dbReference type="Proteomes" id="UP000433483"/>
    </source>
</evidence>
<dbReference type="Proteomes" id="UP000476176">
    <property type="component" value="Unassembled WGS sequence"/>
</dbReference>
<dbReference type="AlphaFoldDB" id="A0A6A3FRP1"/>
<evidence type="ECO:0000313" key="13">
    <source>
        <dbReference type="Proteomes" id="UP000437068"/>
    </source>
</evidence>
<evidence type="ECO:0000313" key="16">
    <source>
        <dbReference type="Proteomes" id="UP000441208"/>
    </source>
</evidence>
<dbReference type="Gene3D" id="3.30.900.10">
    <property type="entry name" value="HORMA domain"/>
    <property type="match status" value="1"/>
</dbReference>
<evidence type="ECO:0000313" key="11">
    <source>
        <dbReference type="Proteomes" id="UP000429523"/>
    </source>
</evidence>
<gene>
    <name evidence="10" type="ORF">PF001_g1425</name>
    <name evidence="9" type="ORF">PF002_g2029</name>
    <name evidence="8" type="ORF">PF004_g1698</name>
    <name evidence="7" type="ORF">PF005_g1996</name>
    <name evidence="6" type="ORF">PF006_g1531</name>
    <name evidence="5" type="ORF">PF007_g1740</name>
    <name evidence="2" type="ORF">PF009_g2088</name>
    <name evidence="4" type="ORF">PF010_g1665</name>
    <name evidence="3" type="ORF">PF011_g3723</name>
</gene>
<keyword evidence="12" id="KW-1185">Reference proteome</keyword>
<evidence type="ECO:0000313" key="19">
    <source>
        <dbReference type="Proteomes" id="UP000488956"/>
    </source>
</evidence>
<dbReference type="InterPro" id="IPR036570">
    <property type="entry name" value="HORMA_dom_sf"/>
</dbReference>
<evidence type="ECO:0000313" key="15">
    <source>
        <dbReference type="Proteomes" id="UP000440732"/>
    </source>
</evidence>
<dbReference type="EMBL" id="QXGC01000044">
    <property type="protein sequence ID" value="KAE9252991.1"/>
    <property type="molecule type" value="Genomic_DNA"/>
</dbReference>
<dbReference type="PROSITE" id="PS50815">
    <property type="entry name" value="HORMA"/>
    <property type="match status" value="1"/>
</dbReference>
<feature type="domain" description="HORMA" evidence="1">
    <location>
        <begin position="10"/>
        <end position="213"/>
    </location>
</feature>
<evidence type="ECO:0000313" key="5">
    <source>
        <dbReference type="EMBL" id="KAE9137506.1"/>
    </source>
</evidence>
<dbReference type="Proteomes" id="UP000441208">
    <property type="component" value="Unassembled WGS sequence"/>
</dbReference>
<evidence type="ECO:0000313" key="7">
    <source>
        <dbReference type="EMBL" id="KAE9234173.1"/>
    </source>
</evidence>
<dbReference type="EMBL" id="QXGE01000035">
    <property type="protein sequence ID" value="KAE9328373.1"/>
    <property type="molecule type" value="Genomic_DNA"/>
</dbReference>
<evidence type="ECO:0000313" key="6">
    <source>
        <dbReference type="EMBL" id="KAE9154416.1"/>
    </source>
</evidence>
<dbReference type="Proteomes" id="UP000440732">
    <property type="component" value="Unassembled WGS sequence"/>
</dbReference>
<evidence type="ECO:0000313" key="9">
    <source>
        <dbReference type="EMBL" id="KAE9256094.1"/>
    </source>
</evidence>
<evidence type="ECO:0000313" key="2">
    <source>
        <dbReference type="EMBL" id="KAE8948319.1"/>
    </source>
</evidence>
<evidence type="ECO:0000313" key="3">
    <source>
        <dbReference type="EMBL" id="KAE9023951.1"/>
    </source>
</evidence>
<protein>
    <recommendedName>
        <fullName evidence="1">HORMA domain-containing protein</fullName>
    </recommendedName>
</protein>
<evidence type="ECO:0000313" key="10">
    <source>
        <dbReference type="EMBL" id="KAE9328373.1"/>
    </source>
</evidence>
<accession>A0A6A3FRP1</accession>
<dbReference type="SUPFAM" id="SSF56019">
    <property type="entry name" value="The spindle assembly checkpoint protein mad2"/>
    <property type="match status" value="1"/>
</dbReference>